<dbReference type="Pfam" id="PF09495">
    <property type="entry name" value="DUF2462"/>
    <property type="match status" value="1"/>
</dbReference>
<proteinExistence type="inferred from homology"/>
<feature type="compositionally biased region" description="Basic and acidic residues" evidence="2">
    <location>
        <begin position="78"/>
        <end position="88"/>
    </location>
</feature>
<keyword evidence="4" id="KW-1185">Reference proteome</keyword>
<accession>A0A0B7NQV6</accession>
<comment type="similarity">
    <text evidence="1">Belongs to the UPF0390 family.</text>
</comment>
<dbReference type="PANTHER" id="PTHR16967:SF1">
    <property type="entry name" value="LEYDIG CELL TUMOR 10 KDA PROTEIN HOMOLOG"/>
    <property type="match status" value="1"/>
</dbReference>
<evidence type="ECO:0000313" key="4">
    <source>
        <dbReference type="Proteomes" id="UP000054107"/>
    </source>
</evidence>
<protein>
    <submittedName>
        <fullName evidence="3">Uncharacterized protein</fullName>
    </submittedName>
</protein>
<reference evidence="3 4" key="1">
    <citation type="submission" date="2014-09" db="EMBL/GenBank/DDBJ databases">
        <authorList>
            <person name="Ellenberger Sabrina"/>
        </authorList>
    </citation>
    <scope>NUCLEOTIDE SEQUENCE [LARGE SCALE GENOMIC DNA]</scope>
    <source>
        <strain evidence="3 4">CBS 412.66</strain>
    </source>
</reference>
<gene>
    <name evidence="3" type="primary">PARPA_11670.1 scaffold 44482</name>
</gene>
<feature type="region of interest" description="Disordered" evidence="2">
    <location>
        <begin position="78"/>
        <end position="100"/>
    </location>
</feature>
<evidence type="ECO:0000256" key="2">
    <source>
        <dbReference type="SAM" id="MobiDB-lite"/>
    </source>
</evidence>
<dbReference type="OrthoDB" id="5239630at2759"/>
<dbReference type="STRING" id="35722.A0A0B7NQV6"/>
<sequence>MVQGSKTKKPGKPKQKGGREKTGVMKKGSRRIPPKQASLIKQRSMDKKLTAEINKNIERQMSVKANAVGKLTIMKKLADEKATPEDKSKVKRSSNTRLTT</sequence>
<evidence type="ECO:0000256" key="1">
    <source>
        <dbReference type="ARBA" id="ARBA00006802"/>
    </source>
</evidence>
<feature type="compositionally biased region" description="Basic residues" evidence="2">
    <location>
        <begin position="1"/>
        <end position="16"/>
    </location>
</feature>
<dbReference type="Proteomes" id="UP000054107">
    <property type="component" value="Unassembled WGS sequence"/>
</dbReference>
<dbReference type="InterPro" id="IPR019034">
    <property type="entry name" value="UPF0390"/>
</dbReference>
<dbReference type="PANTHER" id="PTHR16967">
    <property type="entry name" value="LEYDIG CELL TUMOR 10 KDA PROTEIN HOMOLOG"/>
    <property type="match status" value="1"/>
</dbReference>
<feature type="region of interest" description="Disordered" evidence="2">
    <location>
        <begin position="1"/>
        <end position="45"/>
    </location>
</feature>
<organism evidence="3 4">
    <name type="scientific">Parasitella parasitica</name>
    <dbReference type="NCBI Taxonomy" id="35722"/>
    <lineage>
        <taxon>Eukaryota</taxon>
        <taxon>Fungi</taxon>
        <taxon>Fungi incertae sedis</taxon>
        <taxon>Mucoromycota</taxon>
        <taxon>Mucoromycotina</taxon>
        <taxon>Mucoromycetes</taxon>
        <taxon>Mucorales</taxon>
        <taxon>Mucorineae</taxon>
        <taxon>Mucoraceae</taxon>
        <taxon>Parasitella</taxon>
    </lineage>
</organism>
<dbReference type="AlphaFoldDB" id="A0A0B7NQV6"/>
<dbReference type="EMBL" id="LN733663">
    <property type="protein sequence ID" value="CEP17374.1"/>
    <property type="molecule type" value="Genomic_DNA"/>
</dbReference>
<name>A0A0B7NQV6_9FUNG</name>
<evidence type="ECO:0000313" key="3">
    <source>
        <dbReference type="EMBL" id="CEP17374.1"/>
    </source>
</evidence>